<feature type="region of interest" description="Disordered" evidence="1">
    <location>
        <begin position="445"/>
        <end position="488"/>
    </location>
</feature>
<evidence type="ECO:0000313" key="4">
    <source>
        <dbReference type="RefSeq" id="XP_033576041.1"/>
    </source>
</evidence>
<dbReference type="SUPFAM" id="SSF48452">
    <property type="entry name" value="TPR-like"/>
    <property type="match status" value="1"/>
</dbReference>
<dbReference type="InterPro" id="IPR053137">
    <property type="entry name" value="NLR-like"/>
</dbReference>
<dbReference type="Pfam" id="PF13424">
    <property type="entry name" value="TPR_12"/>
    <property type="match status" value="2"/>
</dbReference>
<dbReference type="InterPro" id="IPR029058">
    <property type="entry name" value="AB_hydrolase_fold"/>
</dbReference>
<sequence length="1079" mass="123737">MLYSYDANVSSVCWLTERTLYHHASHLLSDLSEARKECKDRPLIFVAHSLGGLLVKSALIFSRNADTPSSTDNSSPTDIRTIYDATIGIVSFGTPQTFAGNEPISDLISGLCRLPEYLWSNCSARKPRYDDIDDICSDESEWIQDLKSFRRRLDEYKTIAERIPEVFCFESSRVENKMAVPPKLGFVNKHCKAVSIKRNHLELAKCAAFDHHDYKTISDSILKFYNCRLERKNSDISEVAVSTPVSVRDLGFTVKPHLPQRPPKFVSGGSEHTRDDYLDKLGNRLSTDRIAIITGQPGYGKTTLALQYAYRQLDLDRKDPKKPTSIFWISAESKLSLEVSFLYIAYQLDKHYDGQWPDETGHDKVIHAMRNVRLDKNGLPKRDEDRDFTIHAVIDWLSYPENKKWLLIYDDVDDEEAPYFKKFLPRAFHPPNKPTRGQIVLITRSANKISPEPSKNHIELDRPRQDSRGQNDTQGPDRPFNDANAGHAKVTKTGISRNFVKRSSASFFGLNPPNSGPPKALIRSLTQPIEVNKFNREESKALIETLSKSRSESGPEREQAINNIANQLSDVPLDLYYAGTYLSSTDVPEVAQNELSNVVFEEFPAEHAEWFNTCAMLGRDSIPMCLQFQPPIKQDELFLWVKYLQARGWTFLDQISESVESPWDRPRSLESFRIPSDRQRQRRQYLGGHVLDHEYASKACNAVAATVKYLRITKDENQITRSGYEQLLIRHVDECLTHLVKYGSLIKCDWDILADLCERHGLFVESADFYRVAKDQEFDDENTTRQSSSRQLSIRQSSERLTVDNDGVSDAQSSKSAKMWNNPQEDVQAEQSHLTNKTNETKGSRKLQSELGLIRVQLQLSQFHELDTRCQDVIRQVKERRERRYFDLWTGALELLVKIKVAQGKWYEAIATSRTLIDTLEEKFGPTAAETVRALDQLAQMHFHQGDYEGAEPLLKQVRRIYEGNLGETHPRTVAIDDILARTYKEQGDIERACDLYLQVLEARTRQLGEDHIETARVKENLASVYDMMESYKPADMMYKSAIYAAEIFGGNEENNVELRRMKEGWETLRQARKLRKPS</sequence>
<evidence type="ECO:0000313" key="2">
    <source>
        <dbReference type="EMBL" id="KAF2809077.1"/>
    </source>
</evidence>
<accession>A0A6A6YMI3</accession>
<dbReference type="PANTHER" id="PTHR46082">
    <property type="entry name" value="ATP/GTP-BINDING PROTEIN-RELATED"/>
    <property type="match status" value="1"/>
</dbReference>
<evidence type="ECO:0000313" key="3">
    <source>
        <dbReference type="Proteomes" id="UP000504636"/>
    </source>
</evidence>
<dbReference type="OrthoDB" id="5086500at2759"/>
<reference evidence="2 4" key="1">
    <citation type="journal article" date="2020" name="Stud. Mycol.">
        <title>101 Dothideomycetes genomes: a test case for predicting lifestyles and emergence of pathogens.</title>
        <authorList>
            <person name="Haridas S."/>
            <person name="Albert R."/>
            <person name="Binder M."/>
            <person name="Bloem J."/>
            <person name="Labutti K."/>
            <person name="Salamov A."/>
            <person name="Andreopoulos B."/>
            <person name="Baker S."/>
            <person name="Barry K."/>
            <person name="Bills G."/>
            <person name="Bluhm B."/>
            <person name="Cannon C."/>
            <person name="Castanera R."/>
            <person name="Culley D."/>
            <person name="Daum C."/>
            <person name="Ezra D."/>
            <person name="Gonzalez J."/>
            <person name="Henrissat B."/>
            <person name="Kuo A."/>
            <person name="Liang C."/>
            <person name="Lipzen A."/>
            <person name="Lutzoni F."/>
            <person name="Magnuson J."/>
            <person name="Mondo S."/>
            <person name="Nolan M."/>
            <person name="Ohm R."/>
            <person name="Pangilinan J."/>
            <person name="Park H.-J."/>
            <person name="Ramirez L."/>
            <person name="Alfaro M."/>
            <person name="Sun H."/>
            <person name="Tritt A."/>
            <person name="Yoshinaga Y."/>
            <person name="Zwiers L.-H."/>
            <person name="Turgeon B."/>
            <person name="Goodwin S."/>
            <person name="Spatafora J."/>
            <person name="Crous P."/>
            <person name="Grigoriev I."/>
        </authorList>
    </citation>
    <scope>NUCLEOTIDE SEQUENCE</scope>
    <source>
        <strain evidence="2 4">CBS 304.34</strain>
    </source>
</reference>
<keyword evidence="3" id="KW-1185">Reference proteome</keyword>
<evidence type="ECO:0000256" key="1">
    <source>
        <dbReference type="SAM" id="MobiDB-lite"/>
    </source>
</evidence>
<dbReference type="SUPFAM" id="SSF52540">
    <property type="entry name" value="P-loop containing nucleoside triphosphate hydrolases"/>
    <property type="match status" value="1"/>
</dbReference>
<reference evidence="4" key="2">
    <citation type="submission" date="2020-04" db="EMBL/GenBank/DDBJ databases">
        <authorList>
            <consortium name="NCBI Genome Project"/>
        </authorList>
    </citation>
    <scope>NUCLEOTIDE SEQUENCE</scope>
    <source>
        <strain evidence="4">CBS 304.34</strain>
    </source>
</reference>
<gene>
    <name evidence="2 4" type="ORF">BDZ99DRAFT_45061</name>
</gene>
<protein>
    <recommendedName>
        <fullName evidence="5">TPR-like protein</fullName>
    </recommendedName>
</protein>
<dbReference type="Proteomes" id="UP000504636">
    <property type="component" value="Unplaced"/>
</dbReference>
<feature type="region of interest" description="Disordered" evidence="1">
    <location>
        <begin position="803"/>
        <end position="844"/>
    </location>
</feature>
<dbReference type="GeneID" id="54459068"/>
<organism evidence="2">
    <name type="scientific">Mytilinidion resinicola</name>
    <dbReference type="NCBI Taxonomy" id="574789"/>
    <lineage>
        <taxon>Eukaryota</taxon>
        <taxon>Fungi</taxon>
        <taxon>Dikarya</taxon>
        <taxon>Ascomycota</taxon>
        <taxon>Pezizomycotina</taxon>
        <taxon>Dothideomycetes</taxon>
        <taxon>Pleosporomycetidae</taxon>
        <taxon>Mytilinidiales</taxon>
        <taxon>Mytilinidiaceae</taxon>
        <taxon>Mytilinidion</taxon>
    </lineage>
</organism>
<dbReference type="InterPro" id="IPR027417">
    <property type="entry name" value="P-loop_NTPase"/>
</dbReference>
<dbReference type="Gene3D" id="3.40.50.300">
    <property type="entry name" value="P-loop containing nucleotide triphosphate hydrolases"/>
    <property type="match status" value="1"/>
</dbReference>
<dbReference type="PANTHER" id="PTHR46082:SF6">
    <property type="entry name" value="AAA+ ATPASE DOMAIN-CONTAINING PROTEIN-RELATED"/>
    <property type="match status" value="1"/>
</dbReference>
<dbReference type="EMBL" id="MU003702">
    <property type="protein sequence ID" value="KAF2809077.1"/>
    <property type="molecule type" value="Genomic_DNA"/>
</dbReference>
<evidence type="ECO:0008006" key="5">
    <source>
        <dbReference type="Google" id="ProtNLM"/>
    </source>
</evidence>
<reference evidence="4" key="3">
    <citation type="submission" date="2025-04" db="UniProtKB">
        <authorList>
            <consortium name="RefSeq"/>
        </authorList>
    </citation>
    <scope>IDENTIFICATION</scope>
    <source>
        <strain evidence="4">CBS 304.34</strain>
    </source>
</reference>
<feature type="compositionally biased region" description="Polar residues" evidence="1">
    <location>
        <begin position="810"/>
        <end position="838"/>
    </location>
</feature>
<proteinExistence type="predicted"/>
<dbReference type="RefSeq" id="XP_033576041.1">
    <property type="nucleotide sequence ID" value="XM_033718175.1"/>
</dbReference>
<dbReference type="AlphaFoldDB" id="A0A6A6YMI3"/>
<name>A0A6A6YMI3_9PEZI</name>
<feature type="compositionally biased region" description="Basic and acidic residues" evidence="1">
    <location>
        <begin position="454"/>
        <end position="469"/>
    </location>
</feature>
<dbReference type="InterPro" id="IPR011990">
    <property type="entry name" value="TPR-like_helical_dom_sf"/>
</dbReference>
<dbReference type="Gene3D" id="1.25.40.10">
    <property type="entry name" value="Tetratricopeptide repeat domain"/>
    <property type="match status" value="1"/>
</dbReference>
<dbReference type="SUPFAM" id="SSF53474">
    <property type="entry name" value="alpha/beta-Hydrolases"/>
    <property type="match status" value="1"/>
</dbReference>